<keyword evidence="3" id="KW-1185">Reference proteome</keyword>
<organism evidence="2 3">
    <name type="scientific">Monascus purpureus</name>
    <name type="common">Red mold</name>
    <name type="synonym">Monascus anka</name>
    <dbReference type="NCBI Taxonomy" id="5098"/>
    <lineage>
        <taxon>Eukaryota</taxon>
        <taxon>Fungi</taxon>
        <taxon>Dikarya</taxon>
        <taxon>Ascomycota</taxon>
        <taxon>Pezizomycotina</taxon>
        <taxon>Eurotiomycetes</taxon>
        <taxon>Eurotiomycetidae</taxon>
        <taxon>Eurotiales</taxon>
        <taxon>Aspergillaceae</taxon>
        <taxon>Monascus</taxon>
    </lineage>
</organism>
<sequence length="455" mass="52199">MGNTNIEIITHSQEAKVFLDRPIQDLIPEQYLREADRSPIIDHGAWVFRAAEDARRVNLARWSKTDIRYRGFFKTLEKTLPIHGSSNQDGPGKSENMSRTQGQAVYALLHDILDMMKCTRQVGDRHEYAYLRPRLVNCKGEYLTCYRQRHRTLEDEPWEAVLKEKCKLIHSQLLTNIRRLRPRTSNLPDQEAFLIDLHGSRLRIFRALLQGNTTSEKPYDQRELPRGSTLRRRCFSSPSTLSSAESSVRPRAVARYSNHGNNRLLTGIPPCVQEEDIDDTVDPKHNPFQRRDSEPLRILASHEYDLWEKHSFHAAVRALVALIIYLMSGRAQCGVLQRVFQCYPYHDEGDTRNDITINAKTPRVDMSNGHFGTEGERQACHCLQGIAEGRETAQPEGMQRSQQQRRLDVLSRSEEAEVGIGAFSRFRRLRWESARGHGHHNRDVSGSTAAVLLGT</sequence>
<reference evidence="2 3" key="1">
    <citation type="submission" date="2019-06" db="EMBL/GenBank/DDBJ databases">
        <title>Wine fermentation using esterase from Monascus purpureus.</title>
        <authorList>
            <person name="Geng C."/>
            <person name="Zhang Y."/>
        </authorList>
    </citation>
    <scope>NUCLEOTIDE SEQUENCE [LARGE SCALE GENOMIC DNA]</scope>
    <source>
        <strain evidence="2">HQ1</strain>
    </source>
</reference>
<dbReference type="AlphaFoldDB" id="A0A507QNI1"/>
<proteinExistence type="predicted"/>
<evidence type="ECO:0000313" key="3">
    <source>
        <dbReference type="Proteomes" id="UP000319663"/>
    </source>
</evidence>
<dbReference type="EMBL" id="VIFY01000208">
    <property type="protein sequence ID" value="TQB68550.1"/>
    <property type="molecule type" value="Genomic_DNA"/>
</dbReference>
<accession>A0A507QNI1</accession>
<feature type="region of interest" description="Disordered" evidence="1">
    <location>
        <begin position="436"/>
        <end position="455"/>
    </location>
</feature>
<protein>
    <submittedName>
        <fullName evidence="2">Uncharacterized protein</fullName>
    </submittedName>
</protein>
<gene>
    <name evidence="2" type="ORF">MPDQ_003244</name>
</gene>
<evidence type="ECO:0000256" key="1">
    <source>
        <dbReference type="SAM" id="MobiDB-lite"/>
    </source>
</evidence>
<comment type="caution">
    <text evidence="2">The sequence shown here is derived from an EMBL/GenBank/DDBJ whole genome shotgun (WGS) entry which is preliminary data.</text>
</comment>
<evidence type="ECO:0000313" key="2">
    <source>
        <dbReference type="EMBL" id="TQB68550.1"/>
    </source>
</evidence>
<name>A0A507QNI1_MONPU</name>
<dbReference type="Proteomes" id="UP000319663">
    <property type="component" value="Unassembled WGS sequence"/>
</dbReference>